<feature type="region of interest" description="Disordered" evidence="5">
    <location>
        <begin position="303"/>
        <end position="334"/>
    </location>
</feature>
<evidence type="ECO:0000256" key="4">
    <source>
        <dbReference type="ARBA" id="ARBA00023163"/>
    </source>
</evidence>
<gene>
    <name evidence="7" type="ORF">GCM10009851_31720</name>
</gene>
<dbReference type="SUPFAM" id="SSF46785">
    <property type="entry name" value="Winged helix' DNA-binding domain"/>
    <property type="match status" value="1"/>
</dbReference>
<dbReference type="PANTHER" id="PTHR30346:SF0">
    <property type="entry name" value="HCA OPERON TRANSCRIPTIONAL ACTIVATOR HCAR"/>
    <property type="match status" value="1"/>
</dbReference>
<dbReference type="Pfam" id="PF00126">
    <property type="entry name" value="HTH_1"/>
    <property type="match status" value="1"/>
</dbReference>
<protein>
    <submittedName>
        <fullName evidence="7">LysR substrate-binding domain-containing protein</fullName>
    </submittedName>
</protein>
<evidence type="ECO:0000313" key="8">
    <source>
        <dbReference type="Proteomes" id="UP001500929"/>
    </source>
</evidence>
<dbReference type="RefSeq" id="WP_259480291.1">
    <property type="nucleotide sequence ID" value="NZ_BAAAQY010000010.1"/>
</dbReference>
<comment type="similarity">
    <text evidence="1">Belongs to the LysR transcriptional regulatory family.</text>
</comment>
<accession>A0ABN3DXX7</accession>
<dbReference type="EMBL" id="BAAAQY010000010">
    <property type="protein sequence ID" value="GAA2244122.1"/>
    <property type="molecule type" value="Genomic_DNA"/>
</dbReference>
<dbReference type="InterPro" id="IPR000847">
    <property type="entry name" value="LysR_HTH_N"/>
</dbReference>
<dbReference type="Pfam" id="PF03466">
    <property type="entry name" value="LysR_substrate"/>
    <property type="match status" value="1"/>
</dbReference>
<dbReference type="InterPro" id="IPR036390">
    <property type="entry name" value="WH_DNA-bd_sf"/>
</dbReference>
<dbReference type="InterPro" id="IPR005119">
    <property type="entry name" value="LysR_subst-bd"/>
</dbReference>
<keyword evidence="2" id="KW-0805">Transcription regulation</keyword>
<evidence type="ECO:0000259" key="6">
    <source>
        <dbReference type="PROSITE" id="PS50931"/>
    </source>
</evidence>
<dbReference type="PROSITE" id="PS50931">
    <property type="entry name" value="HTH_LYSR"/>
    <property type="match status" value="1"/>
</dbReference>
<keyword evidence="8" id="KW-1185">Reference proteome</keyword>
<proteinExistence type="inferred from homology"/>
<evidence type="ECO:0000256" key="3">
    <source>
        <dbReference type="ARBA" id="ARBA00023125"/>
    </source>
</evidence>
<evidence type="ECO:0000313" key="7">
    <source>
        <dbReference type="EMBL" id="GAA2244122.1"/>
    </source>
</evidence>
<evidence type="ECO:0000256" key="1">
    <source>
        <dbReference type="ARBA" id="ARBA00009437"/>
    </source>
</evidence>
<reference evidence="7 8" key="1">
    <citation type="journal article" date="2019" name="Int. J. Syst. Evol. Microbiol.">
        <title>The Global Catalogue of Microorganisms (GCM) 10K type strain sequencing project: providing services to taxonomists for standard genome sequencing and annotation.</title>
        <authorList>
            <consortium name="The Broad Institute Genomics Platform"/>
            <consortium name="The Broad Institute Genome Sequencing Center for Infectious Disease"/>
            <person name="Wu L."/>
            <person name="Ma J."/>
        </authorList>
    </citation>
    <scope>NUCLEOTIDE SEQUENCE [LARGE SCALE GENOMIC DNA]</scope>
    <source>
        <strain evidence="7 8">JCM 16117</strain>
    </source>
</reference>
<keyword evidence="4" id="KW-0804">Transcription</keyword>
<dbReference type="InterPro" id="IPR036388">
    <property type="entry name" value="WH-like_DNA-bd_sf"/>
</dbReference>
<dbReference type="SUPFAM" id="SSF53850">
    <property type="entry name" value="Periplasmic binding protein-like II"/>
    <property type="match status" value="1"/>
</dbReference>
<sequence length="334" mass="35542">MTAPGFSLRQLETFLAVADTGSITAAAEALHGSPSGVAAGLDALERTLGVQLCVRRRAHGVTLTARGRELQRSARDLLAEAAELERAIGGGRTGLRGEVTIGCAEEMAPGILPPIVERLALDHPGVALEVRIGLEESFWPRLLTGEIDLAITLDHRQPTELESVRLTPLPLIVVLPADHPLAAEERITPAQLRDEPWVMLDTEPGATHSRSVFHAAGVVPTVAFRSPSYELARSLVGRGLGYTLHIHRPAGDLSHEGRQLVVRPLVTDAPVESATLAWSARIRPSPPARAVIAAARAVWADGLARTDGTPKQSATPEEPTALSEPARRAPYGAH</sequence>
<name>A0ABN3DXX7_9MICO</name>
<dbReference type="PANTHER" id="PTHR30346">
    <property type="entry name" value="TRANSCRIPTIONAL DUAL REGULATOR HCAR-RELATED"/>
    <property type="match status" value="1"/>
</dbReference>
<dbReference type="Gene3D" id="1.10.10.10">
    <property type="entry name" value="Winged helix-like DNA-binding domain superfamily/Winged helix DNA-binding domain"/>
    <property type="match status" value="1"/>
</dbReference>
<evidence type="ECO:0000256" key="2">
    <source>
        <dbReference type="ARBA" id="ARBA00023015"/>
    </source>
</evidence>
<evidence type="ECO:0000256" key="5">
    <source>
        <dbReference type="SAM" id="MobiDB-lite"/>
    </source>
</evidence>
<dbReference type="Gene3D" id="3.40.190.10">
    <property type="entry name" value="Periplasmic binding protein-like II"/>
    <property type="match status" value="2"/>
</dbReference>
<keyword evidence="3" id="KW-0238">DNA-binding</keyword>
<comment type="caution">
    <text evidence="7">The sequence shown here is derived from an EMBL/GenBank/DDBJ whole genome shotgun (WGS) entry which is preliminary data.</text>
</comment>
<dbReference type="Proteomes" id="UP001500929">
    <property type="component" value="Unassembled WGS sequence"/>
</dbReference>
<feature type="domain" description="HTH lysR-type" evidence="6">
    <location>
        <begin position="6"/>
        <end position="64"/>
    </location>
</feature>
<organism evidence="7 8">
    <name type="scientific">Herbiconiux moechotypicola</name>
    <dbReference type="NCBI Taxonomy" id="637393"/>
    <lineage>
        <taxon>Bacteria</taxon>
        <taxon>Bacillati</taxon>
        <taxon>Actinomycetota</taxon>
        <taxon>Actinomycetes</taxon>
        <taxon>Micrococcales</taxon>
        <taxon>Microbacteriaceae</taxon>
        <taxon>Herbiconiux</taxon>
    </lineage>
</organism>